<reference evidence="2" key="1">
    <citation type="journal article" date="2020" name="Nature">
        <title>Giant virus diversity and host interactions through global metagenomics.</title>
        <authorList>
            <person name="Schulz F."/>
            <person name="Roux S."/>
            <person name="Paez-Espino D."/>
            <person name="Jungbluth S."/>
            <person name="Walsh D.A."/>
            <person name="Denef V.J."/>
            <person name="McMahon K.D."/>
            <person name="Konstantinidis K.T."/>
            <person name="Eloe-Fadrosh E.A."/>
            <person name="Kyrpides N.C."/>
            <person name="Woyke T."/>
        </authorList>
    </citation>
    <scope>NUCLEOTIDE SEQUENCE</scope>
    <source>
        <strain evidence="2">GVMAG-M-3300023184-186</strain>
    </source>
</reference>
<keyword evidence="1" id="KW-1133">Transmembrane helix</keyword>
<name>A0A6C0I1F8_9ZZZZ</name>
<evidence type="ECO:0000313" key="2">
    <source>
        <dbReference type="EMBL" id="QHT86609.1"/>
    </source>
</evidence>
<feature type="transmembrane region" description="Helical" evidence="1">
    <location>
        <begin position="6"/>
        <end position="32"/>
    </location>
</feature>
<accession>A0A6C0I1F8</accession>
<proteinExistence type="predicted"/>
<sequence length="98" mass="10793">MQEHNLASLIISIIILIIVIILIIIVCCGYNYNNQTPPPRIQNPELAAAAYKYGMNKNKFGIYDPCITIGTCRTPQGIANCAEHKGLCTTSYNCLTNC</sequence>
<dbReference type="EMBL" id="MN740073">
    <property type="protein sequence ID" value="QHT86609.1"/>
    <property type="molecule type" value="Genomic_DNA"/>
</dbReference>
<keyword evidence="1" id="KW-0472">Membrane</keyword>
<keyword evidence="1" id="KW-0812">Transmembrane</keyword>
<organism evidence="2">
    <name type="scientific">viral metagenome</name>
    <dbReference type="NCBI Taxonomy" id="1070528"/>
    <lineage>
        <taxon>unclassified sequences</taxon>
        <taxon>metagenomes</taxon>
        <taxon>organismal metagenomes</taxon>
    </lineage>
</organism>
<dbReference type="AlphaFoldDB" id="A0A6C0I1F8"/>
<evidence type="ECO:0000256" key="1">
    <source>
        <dbReference type="SAM" id="Phobius"/>
    </source>
</evidence>
<protein>
    <submittedName>
        <fullName evidence="2">Uncharacterized protein</fullName>
    </submittedName>
</protein>